<protein>
    <recommendedName>
        <fullName evidence="10">Plasma membrane fusion protein PRM1</fullName>
    </recommendedName>
</protein>
<keyword evidence="6 10" id="KW-0184">Conjugation</keyword>
<evidence type="ECO:0000256" key="8">
    <source>
        <dbReference type="ARBA" id="ARBA00023136"/>
    </source>
</evidence>
<dbReference type="AlphaFoldDB" id="A0A5C3MIY5"/>
<feature type="compositionally biased region" description="Low complexity" evidence="11">
    <location>
        <begin position="995"/>
        <end position="1010"/>
    </location>
</feature>
<keyword evidence="8 10" id="KW-0472">Membrane</keyword>
<evidence type="ECO:0000256" key="4">
    <source>
        <dbReference type="ARBA" id="ARBA00022475"/>
    </source>
</evidence>
<dbReference type="InterPro" id="IPR026777">
    <property type="entry name" value="PRM1"/>
</dbReference>
<dbReference type="GO" id="GO:0032220">
    <property type="term" value="P:plasma membrane fusion involved in cytogamy"/>
    <property type="evidence" value="ECO:0007669"/>
    <property type="project" value="TreeGrafter"/>
</dbReference>
<comment type="caution">
    <text evidence="10">Lacks conserved residue(s) required for the propagation of feature annotation.</text>
</comment>
<dbReference type="PANTHER" id="PTHR31030">
    <property type="entry name" value="PLASMA MEMBRANE FUSION PROTEIN PRM1"/>
    <property type="match status" value="1"/>
</dbReference>
<evidence type="ECO:0000256" key="6">
    <source>
        <dbReference type="ARBA" id="ARBA00022971"/>
    </source>
</evidence>
<evidence type="ECO:0000256" key="3">
    <source>
        <dbReference type="ARBA" id="ARBA00010780"/>
    </source>
</evidence>
<dbReference type="Proteomes" id="UP000308652">
    <property type="component" value="Unassembled WGS sequence"/>
</dbReference>
<feature type="compositionally biased region" description="Basic and acidic residues" evidence="11">
    <location>
        <begin position="841"/>
        <end position="857"/>
    </location>
</feature>
<feature type="transmembrane region" description="Helical" evidence="10">
    <location>
        <begin position="304"/>
        <end position="326"/>
    </location>
</feature>
<dbReference type="EMBL" id="ML213590">
    <property type="protein sequence ID" value="TFK44326.1"/>
    <property type="molecule type" value="Genomic_DNA"/>
</dbReference>
<feature type="compositionally biased region" description="Polar residues" evidence="11">
    <location>
        <begin position="864"/>
        <end position="897"/>
    </location>
</feature>
<gene>
    <name evidence="12" type="ORF">BDQ12DRAFT_672788</name>
</gene>
<dbReference type="GO" id="GO:0005886">
    <property type="term" value="C:plasma membrane"/>
    <property type="evidence" value="ECO:0007669"/>
    <property type="project" value="UniProtKB-SubCell"/>
</dbReference>
<evidence type="ECO:0000256" key="1">
    <source>
        <dbReference type="ARBA" id="ARBA00002512"/>
    </source>
</evidence>
<dbReference type="OrthoDB" id="10248838at2759"/>
<evidence type="ECO:0000256" key="7">
    <source>
        <dbReference type="ARBA" id="ARBA00022989"/>
    </source>
</evidence>
<comment type="similarity">
    <text evidence="3 10">Belongs to the PRM1 family.</text>
</comment>
<keyword evidence="13" id="KW-1185">Reference proteome</keyword>
<feature type="transmembrane region" description="Helical" evidence="10">
    <location>
        <begin position="611"/>
        <end position="636"/>
    </location>
</feature>
<organism evidence="12 13">
    <name type="scientific">Crucibulum laeve</name>
    <dbReference type="NCBI Taxonomy" id="68775"/>
    <lineage>
        <taxon>Eukaryota</taxon>
        <taxon>Fungi</taxon>
        <taxon>Dikarya</taxon>
        <taxon>Basidiomycota</taxon>
        <taxon>Agaricomycotina</taxon>
        <taxon>Agaricomycetes</taxon>
        <taxon>Agaricomycetidae</taxon>
        <taxon>Agaricales</taxon>
        <taxon>Agaricineae</taxon>
        <taxon>Nidulariaceae</taxon>
        <taxon>Crucibulum</taxon>
    </lineage>
</organism>
<feature type="transmembrane region" description="Helical" evidence="10">
    <location>
        <begin position="29"/>
        <end position="50"/>
    </location>
</feature>
<evidence type="ECO:0000256" key="9">
    <source>
        <dbReference type="ARBA" id="ARBA00023180"/>
    </source>
</evidence>
<evidence type="ECO:0000256" key="2">
    <source>
        <dbReference type="ARBA" id="ARBA00004651"/>
    </source>
</evidence>
<dbReference type="PANTHER" id="PTHR31030:SF1">
    <property type="entry name" value="PLASMA MEMBRANE FUSION PROTEIN PRM1"/>
    <property type="match status" value="1"/>
</dbReference>
<evidence type="ECO:0000313" key="12">
    <source>
        <dbReference type="EMBL" id="TFK44326.1"/>
    </source>
</evidence>
<keyword evidence="5 10" id="KW-0812">Transmembrane</keyword>
<evidence type="ECO:0000256" key="10">
    <source>
        <dbReference type="RuleBase" id="RU366035"/>
    </source>
</evidence>
<keyword evidence="7 10" id="KW-1133">Transmembrane helix</keyword>
<accession>A0A5C3MIY5</accession>
<feature type="transmembrane region" description="Helical" evidence="10">
    <location>
        <begin position="405"/>
        <end position="425"/>
    </location>
</feature>
<keyword evidence="4 10" id="KW-1003">Cell membrane</keyword>
<feature type="region of interest" description="Disordered" evidence="11">
    <location>
        <begin position="816"/>
        <end position="923"/>
    </location>
</feature>
<reference evidence="12 13" key="1">
    <citation type="journal article" date="2019" name="Nat. Ecol. Evol.">
        <title>Megaphylogeny resolves global patterns of mushroom evolution.</title>
        <authorList>
            <person name="Varga T."/>
            <person name="Krizsan K."/>
            <person name="Foldi C."/>
            <person name="Dima B."/>
            <person name="Sanchez-Garcia M."/>
            <person name="Sanchez-Ramirez S."/>
            <person name="Szollosi G.J."/>
            <person name="Szarkandi J.G."/>
            <person name="Papp V."/>
            <person name="Albert L."/>
            <person name="Andreopoulos W."/>
            <person name="Angelini C."/>
            <person name="Antonin V."/>
            <person name="Barry K.W."/>
            <person name="Bougher N.L."/>
            <person name="Buchanan P."/>
            <person name="Buyck B."/>
            <person name="Bense V."/>
            <person name="Catcheside P."/>
            <person name="Chovatia M."/>
            <person name="Cooper J."/>
            <person name="Damon W."/>
            <person name="Desjardin D."/>
            <person name="Finy P."/>
            <person name="Geml J."/>
            <person name="Haridas S."/>
            <person name="Hughes K."/>
            <person name="Justo A."/>
            <person name="Karasinski D."/>
            <person name="Kautmanova I."/>
            <person name="Kiss B."/>
            <person name="Kocsube S."/>
            <person name="Kotiranta H."/>
            <person name="LaButti K.M."/>
            <person name="Lechner B.E."/>
            <person name="Liimatainen K."/>
            <person name="Lipzen A."/>
            <person name="Lukacs Z."/>
            <person name="Mihaltcheva S."/>
            <person name="Morgado L.N."/>
            <person name="Niskanen T."/>
            <person name="Noordeloos M.E."/>
            <person name="Ohm R.A."/>
            <person name="Ortiz-Santana B."/>
            <person name="Ovrebo C."/>
            <person name="Racz N."/>
            <person name="Riley R."/>
            <person name="Savchenko A."/>
            <person name="Shiryaev A."/>
            <person name="Soop K."/>
            <person name="Spirin V."/>
            <person name="Szebenyi C."/>
            <person name="Tomsovsky M."/>
            <person name="Tulloss R.E."/>
            <person name="Uehling J."/>
            <person name="Grigoriev I.V."/>
            <person name="Vagvolgyi C."/>
            <person name="Papp T."/>
            <person name="Martin F.M."/>
            <person name="Miettinen O."/>
            <person name="Hibbett D.S."/>
            <person name="Nagy L.G."/>
        </authorList>
    </citation>
    <scope>NUCLEOTIDE SEQUENCE [LARGE SCALE GENOMIC DNA]</scope>
    <source>
        <strain evidence="12 13">CBS 166.37</strain>
    </source>
</reference>
<feature type="compositionally biased region" description="Pro residues" evidence="11">
    <location>
        <begin position="971"/>
        <end position="981"/>
    </location>
</feature>
<comment type="subcellular location">
    <subcellularLocation>
        <location evidence="2 10">Cell membrane</location>
        <topology evidence="2 10">Multi-pass membrane protein</topology>
    </subcellularLocation>
</comment>
<evidence type="ECO:0000256" key="11">
    <source>
        <dbReference type="SAM" id="MobiDB-lite"/>
    </source>
</evidence>
<evidence type="ECO:0000256" key="5">
    <source>
        <dbReference type="ARBA" id="ARBA00022692"/>
    </source>
</evidence>
<dbReference type="GO" id="GO:0043332">
    <property type="term" value="C:mating projection tip"/>
    <property type="evidence" value="ECO:0007669"/>
    <property type="project" value="UniProtKB-UniRule"/>
</dbReference>
<proteinExistence type="inferred from homology"/>
<evidence type="ECO:0000313" key="13">
    <source>
        <dbReference type="Proteomes" id="UP000308652"/>
    </source>
</evidence>
<feature type="compositionally biased region" description="Polar residues" evidence="11">
    <location>
        <begin position="941"/>
        <end position="952"/>
    </location>
</feature>
<keyword evidence="9" id="KW-0325">Glycoprotein</keyword>
<name>A0A5C3MIY5_9AGAR</name>
<comment type="function">
    <text evidence="1 10">Involved in cell fusion during mating by stabilizing the plasma membrane fusion event.</text>
</comment>
<feature type="region of interest" description="Disordered" evidence="11">
    <location>
        <begin position="939"/>
        <end position="1010"/>
    </location>
</feature>
<dbReference type="STRING" id="68775.A0A5C3MIY5"/>
<sequence length="1065" mass="116336">MSAWNAPPPTYDAPSTSYMTTTLTPYLQLPHLLSLTWLAYPILSLMFVAFRLQLSLAASQDAVATAKDNLLTSCKAAERAATAAASMPRYMAIASNEQFADAVNASLQGARAALVLSLTIMEVVINFIIDLYRSTLLCFLELVVRGGLAILISAVQEVNQVIQSATSALRTSIQNDISSANNVIKSAIDGINKVNPFGDITAPQINVPSLDALNNVTLPPSFEQALTNLNASLPTVADIKDKVEDVINTPFELLKKDINDTFSGLSFNSSVLPIPEQNRLAFCNDLDMSIVDDVGRDLIKTAKIGVVILILLALLLIGLNCLLTWYKWRCMKSHLEYTREAWMTDPTMQHSKGVTAPQVSLTDHNLMMLQANSEHPLITRIVNQLSVRLRLSPSQHTHMQWFLNYIFHAPAFAVFLIGFFGLLCIQIQLWAMNPLLAKYQDRASAATSDFSNTIATSINASMYNQSAAYANDVNGRVDAIQTTINQGVFGWVNGTTVTLNTTIVNFYSEVENAVATVFNGTILESPANEFLKCLLGTKVDAIENALTFLHDNLKIDMPRVNQTALILSPESVNEATTPIAEAAIGGGNGDQGGLIVRLINSYADSLKKERIMFGIFLGLWGLVVLMGIAVLLWHSYGRAWVEKRKRRKWETEQRSGIDGIVVPFRLGGNPGDEKGVEISGNLGAGGSSADLRSFTPMPSPKAGGFKPFNFAWSGNGSSNGEQARSTDNLNPPQEKTWDSFFGQKPEGQDAVAPVSKSTKLMAIGRKALGKERFKGDKEPQLVSEPSMMAQQDSYSAFEPQVNNRNTAWYGRVATMFGGKKDNDSDSVDFNSNNAGRGRPSLRIEVDRPSDEFTHSDDPYAYDTRPNQSRWSSSPEATQTTVPWMNRLSGSPKKTSASPPRPPTGLPIRLKQHKPAVPSDVGSTFDDSIDALPLPLHHGFENTISSSRSNDAHTSPPPRMKSPLMYPQLSLAPPPRRSPPKPQGLAPPKDRHRRSSSVPSPTWSTSDSTTSLTPVTRLLTTTHARQSSSALNPFVTPFDDEHRVQIDHPPAHAARKSIPTNPFIAL</sequence>